<evidence type="ECO:0000256" key="4">
    <source>
        <dbReference type="ARBA" id="ARBA00022490"/>
    </source>
</evidence>
<dbReference type="InterPro" id="IPR004327">
    <property type="entry name" value="Phstyr_phstse_ac"/>
</dbReference>
<keyword evidence="4 7" id="KW-0963">Cytoplasm</keyword>
<dbReference type="InterPro" id="IPR037218">
    <property type="entry name" value="PTPA_sf"/>
</dbReference>
<feature type="region of interest" description="Disordered" evidence="8">
    <location>
        <begin position="1"/>
        <end position="27"/>
    </location>
</feature>
<comment type="subcellular location">
    <subcellularLocation>
        <location evidence="2 7">Cytoplasm</location>
    </subcellularLocation>
</comment>
<dbReference type="PANTHER" id="PTHR10012">
    <property type="entry name" value="SERINE/THREONINE-PROTEIN PHOSPHATASE 2A REGULATORY SUBUNIT B"/>
    <property type="match status" value="1"/>
</dbReference>
<organism evidence="9 10">
    <name type="scientific">Cinchona calisaya</name>
    <dbReference type="NCBI Taxonomy" id="153742"/>
    <lineage>
        <taxon>Eukaryota</taxon>
        <taxon>Viridiplantae</taxon>
        <taxon>Streptophyta</taxon>
        <taxon>Embryophyta</taxon>
        <taxon>Tracheophyta</taxon>
        <taxon>Spermatophyta</taxon>
        <taxon>Magnoliopsida</taxon>
        <taxon>eudicotyledons</taxon>
        <taxon>Gunneridae</taxon>
        <taxon>Pentapetalae</taxon>
        <taxon>asterids</taxon>
        <taxon>lamiids</taxon>
        <taxon>Gentianales</taxon>
        <taxon>Rubiaceae</taxon>
        <taxon>Cinchonoideae</taxon>
        <taxon>Cinchoneae</taxon>
        <taxon>Cinchona</taxon>
    </lineage>
</organism>
<sequence length="382" mass="42950">MDKKEQQPQPPTTAFPHDHHHISPSTTCINCGGPTTYPTPPPSSNPTYIPIRFPAVNLPMNPTNTKEAIMRTPVPQSQKVAPLEPPYNFQTPVKIISNQNDIAQFHSSSTLANFLGFVVSLSESIKSHKLSDPCHASPVVSTIVDVIEKLITFVDEIPPAPQAARYGNVAYRSWHERMSSDAESFMLLLLPADLRNAAIELVPYFTDSFGNSSRIDYGTGHETNFAAWLYCLARLQIVKEEDYQALVSTVFVKYLELMRKLQLTYSLEPAGSHGVWGLDDYHFLPFIFGSSQLIDHKYMKPKSIHNEDILENFASEYLYLSCIVFIKKVKKGLFAEHSPMLDDISGVPTFNKVNSGLLKMYKVEVMQKVPIMQHFLFGAIIK</sequence>
<reference evidence="9 10" key="1">
    <citation type="submission" date="2024-11" db="EMBL/GenBank/DDBJ databases">
        <title>A near-complete genome assembly of Cinchona calisaya.</title>
        <authorList>
            <person name="Lian D.C."/>
            <person name="Zhao X.W."/>
            <person name="Wei L."/>
        </authorList>
    </citation>
    <scope>NUCLEOTIDE SEQUENCE [LARGE SCALE GENOMIC DNA]</scope>
    <source>
        <tissue evidence="9">Nenye</tissue>
    </source>
</reference>
<evidence type="ECO:0000256" key="2">
    <source>
        <dbReference type="ARBA" id="ARBA00004496"/>
    </source>
</evidence>
<dbReference type="GO" id="GO:0003755">
    <property type="term" value="F:peptidyl-prolyl cis-trans isomerase activity"/>
    <property type="evidence" value="ECO:0007669"/>
    <property type="project" value="UniProtKB-KW"/>
</dbReference>
<evidence type="ECO:0000256" key="6">
    <source>
        <dbReference type="ARBA" id="ARBA00023235"/>
    </source>
</evidence>
<evidence type="ECO:0000256" key="8">
    <source>
        <dbReference type="SAM" id="MobiDB-lite"/>
    </source>
</evidence>
<dbReference type="AlphaFoldDB" id="A0ABD2YVP9"/>
<keyword evidence="10" id="KW-1185">Reference proteome</keyword>
<keyword evidence="5 7" id="KW-0697">Rotamase</keyword>
<comment type="similarity">
    <text evidence="3 7">Belongs to the PTPA-type PPIase family.</text>
</comment>
<dbReference type="FunFam" id="1.20.120.1150:FF:000002">
    <property type="entry name" value="Serine/threonine-protein phosphatase 2A activator"/>
    <property type="match status" value="1"/>
</dbReference>
<protein>
    <recommendedName>
        <fullName evidence="7">Serine/threonine-protein phosphatase 2A activator</fullName>
        <ecNumber evidence="7">5.2.1.8</ecNumber>
    </recommendedName>
    <alternativeName>
        <fullName evidence="7">Phosphotyrosyl phosphatase activator</fullName>
    </alternativeName>
</protein>
<dbReference type="Gene3D" id="1.20.120.1150">
    <property type="match status" value="1"/>
</dbReference>
<dbReference type="Proteomes" id="UP001630127">
    <property type="component" value="Unassembled WGS sequence"/>
</dbReference>
<comment type="catalytic activity">
    <reaction evidence="1 7">
        <text>[protein]-peptidylproline (omega=180) = [protein]-peptidylproline (omega=0)</text>
        <dbReference type="Rhea" id="RHEA:16237"/>
        <dbReference type="Rhea" id="RHEA-COMP:10747"/>
        <dbReference type="Rhea" id="RHEA-COMP:10748"/>
        <dbReference type="ChEBI" id="CHEBI:83833"/>
        <dbReference type="ChEBI" id="CHEBI:83834"/>
        <dbReference type="EC" id="5.2.1.8"/>
    </reaction>
</comment>
<gene>
    <name evidence="9" type="ORF">ACH5RR_029611</name>
</gene>
<evidence type="ECO:0000256" key="7">
    <source>
        <dbReference type="RuleBase" id="RU361210"/>
    </source>
</evidence>
<dbReference type="CDD" id="cd04087">
    <property type="entry name" value="PTPA"/>
    <property type="match status" value="1"/>
</dbReference>
<dbReference type="GO" id="GO:0005737">
    <property type="term" value="C:cytoplasm"/>
    <property type="evidence" value="ECO:0007669"/>
    <property type="project" value="UniProtKB-SubCell"/>
</dbReference>
<accession>A0ABD2YVP9</accession>
<name>A0ABD2YVP9_9GENT</name>
<evidence type="ECO:0000313" key="10">
    <source>
        <dbReference type="Proteomes" id="UP001630127"/>
    </source>
</evidence>
<dbReference type="PANTHER" id="PTHR10012:SF0">
    <property type="entry name" value="SERINE_THREONINE-PROTEIN PHOSPHATASE 2A ACTIVATOR"/>
    <property type="match status" value="1"/>
</dbReference>
<evidence type="ECO:0000313" key="9">
    <source>
        <dbReference type="EMBL" id="KAL3510210.1"/>
    </source>
</evidence>
<dbReference type="InterPro" id="IPR043170">
    <property type="entry name" value="PTPA_C_lid"/>
</dbReference>
<proteinExistence type="inferred from homology"/>
<dbReference type="EMBL" id="JBJUIK010000012">
    <property type="protein sequence ID" value="KAL3510210.1"/>
    <property type="molecule type" value="Genomic_DNA"/>
</dbReference>
<feature type="non-terminal residue" evidence="9">
    <location>
        <position position="382"/>
    </location>
</feature>
<comment type="caution">
    <text evidence="9">The sequence shown here is derived from an EMBL/GenBank/DDBJ whole genome shotgun (WGS) entry which is preliminary data.</text>
</comment>
<keyword evidence="6 7" id="KW-0413">Isomerase</keyword>
<evidence type="ECO:0000256" key="3">
    <source>
        <dbReference type="ARBA" id="ARBA00011019"/>
    </source>
</evidence>
<dbReference type="EC" id="5.2.1.8" evidence="7"/>
<dbReference type="Pfam" id="PF03095">
    <property type="entry name" value="PTPA"/>
    <property type="match status" value="1"/>
</dbReference>
<comment type="function">
    <text evidence="7">PPIases accelerate the folding of proteins. It catalyzes the cis-trans isomerization of proline imidic peptide bonds in oligopeptides.</text>
</comment>
<evidence type="ECO:0000256" key="5">
    <source>
        <dbReference type="ARBA" id="ARBA00023110"/>
    </source>
</evidence>
<dbReference type="SUPFAM" id="SSF140984">
    <property type="entry name" value="PTPA-like"/>
    <property type="match status" value="1"/>
</dbReference>
<evidence type="ECO:0000256" key="1">
    <source>
        <dbReference type="ARBA" id="ARBA00000971"/>
    </source>
</evidence>